<feature type="compositionally biased region" description="Polar residues" evidence="2">
    <location>
        <begin position="251"/>
        <end position="260"/>
    </location>
</feature>
<evidence type="ECO:0000313" key="3">
    <source>
        <dbReference type="EMBL" id="KAK5707594.1"/>
    </source>
</evidence>
<feature type="compositionally biased region" description="Basic and acidic residues" evidence="2">
    <location>
        <begin position="281"/>
        <end position="292"/>
    </location>
</feature>
<dbReference type="Proteomes" id="UP001310594">
    <property type="component" value="Unassembled WGS sequence"/>
</dbReference>
<feature type="coiled-coil region" evidence="1">
    <location>
        <begin position="67"/>
        <end position="143"/>
    </location>
</feature>
<evidence type="ECO:0000256" key="1">
    <source>
        <dbReference type="SAM" id="Coils"/>
    </source>
</evidence>
<sequence length="292" mass="32515">MDDTTKPSPSGAEIPSPNRESPSTAFLEFGKQITTAYQAEKAAFGNQETRKRTKLHTEYVKKVNTWMESVSSQIEFYRKELEKSKASAAGAKTEIEGWAAKRVLQDAEMEHAGQKLAESEEVRERGRIQYEALERRLEDLIKSLAVKSAVNARLVDEKAGVSEQHEHAQARLKVVNTRTLDLEIRMEAKTADLAEANEELEVLRSKAKHLASCVQQYDVMTSTLPRILSSSSMALSTQTMCAPKSDRAGTPTDNTMTPIQHTVAADKRPRNGKRNSSFANDGERSEKKARCS</sequence>
<dbReference type="AlphaFoldDB" id="A0AAN8A5K5"/>
<reference evidence="3" key="1">
    <citation type="submission" date="2023-08" db="EMBL/GenBank/DDBJ databases">
        <title>Black Yeasts Isolated from many extreme environments.</title>
        <authorList>
            <person name="Coleine C."/>
            <person name="Stajich J.E."/>
            <person name="Selbmann L."/>
        </authorList>
    </citation>
    <scope>NUCLEOTIDE SEQUENCE</scope>
    <source>
        <strain evidence="3">CCFEE 5810</strain>
    </source>
</reference>
<accession>A0AAN8A5K5</accession>
<gene>
    <name evidence="3" type="ORF">LTR97_000131</name>
</gene>
<comment type="caution">
    <text evidence="3">The sequence shown here is derived from an EMBL/GenBank/DDBJ whole genome shotgun (WGS) entry which is preliminary data.</text>
</comment>
<organism evidence="3 4">
    <name type="scientific">Elasticomyces elasticus</name>
    <dbReference type="NCBI Taxonomy" id="574655"/>
    <lineage>
        <taxon>Eukaryota</taxon>
        <taxon>Fungi</taxon>
        <taxon>Dikarya</taxon>
        <taxon>Ascomycota</taxon>
        <taxon>Pezizomycotina</taxon>
        <taxon>Dothideomycetes</taxon>
        <taxon>Dothideomycetidae</taxon>
        <taxon>Mycosphaerellales</taxon>
        <taxon>Teratosphaeriaceae</taxon>
        <taxon>Elasticomyces</taxon>
    </lineage>
</organism>
<feature type="region of interest" description="Disordered" evidence="2">
    <location>
        <begin position="1"/>
        <end position="23"/>
    </location>
</feature>
<keyword evidence="1" id="KW-0175">Coiled coil</keyword>
<evidence type="ECO:0000256" key="2">
    <source>
        <dbReference type="SAM" id="MobiDB-lite"/>
    </source>
</evidence>
<feature type="region of interest" description="Disordered" evidence="2">
    <location>
        <begin position="242"/>
        <end position="292"/>
    </location>
</feature>
<feature type="coiled-coil region" evidence="1">
    <location>
        <begin position="179"/>
        <end position="213"/>
    </location>
</feature>
<dbReference type="EMBL" id="JAVRQU010000001">
    <property type="protein sequence ID" value="KAK5707594.1"/>
    <property type="molecule type" value="Genomic_DNA"/>
</dbReference>
<evidence type="ECO:0000313" key="4">
    <source>
        <dbReference type="Proteomes" id="UP001310594"/>
    </source>
</evidence>
<proteinExistence type="predicted"/>
<name>A0AAN8A5K5_9PEZI</name>
<protein>
    <submittedName>
        <fullName evidence="3">Uncharacterized protein</fullName>
    </submittedName>
</protein>